<evidence type="ECO:0000256" key="4">
    <source>
        <dbReference type="ARBA" id="ARBA00022692"/>
    </source>
</evidence>
<dbReference type="PANTHER" id="PTHR31585">
    <property type="entry name" value="FOLATE-BIOPTERIN TRANSPORTER 1, CHLOROPLASTIC"/>
    <property type="match status" value="1"/>
</dbReference>
<dbReference type="GO" id="GO:0098838">
    <property type="term" value="P:folate transmembrane transport"/>
    <property type="evidence" value="ECO:0000318"/>
    <property type="project" value="GO_Central"/>
</dbReference>
<feature type="compositionally biased region" description="Basic and acidic residues" evidence="7">
    <location>
        <begin position="36"/>
        <end position="49"/>
    </location>
</feature>
<dbReference type="EMBL" id="FR796406">
    <property type="protein sequence ID" value="CAJ02541.1"/>
    <property type="molecule type" value="Genomic_DNA"/>
</dbReference>
<keyword evidence="3" id="KW-0813">Transport</keyword>
<dbReference type="Pfam" id="PF03092">
    <property type="entry name" value="BT1"/>
    <property type="match status" value="1"/>
</dbReference>
<dbReference type="Proteomes" id="UP000000542">
    <property type="component" value="Chromosome 10"/>
</dbReference>
<feature type="region of interest" description="Disordered" evidence="7">
    <location>
        <begin position="1"/>
        <end position="55"/>
    </location>
</feature>
<evidence type="ECO:0000313" key="10">
    <source>
        <dbReference type="Proteomes" id="UP000000542"/>
    </source>
</evidence>
<dbReference type="SUPFAM" id="SSF103473">
    <property type="entry name" value="MFS general substrate transporter"/>
    <property type="match status" value="1"/>
</dbReference>
<feature type="transmembrane region" description="Helical" evidence="8">
    <location>
        <begin position="536"/>
        <end position="556"/>
    </location>
</feature>
<dbReference type="VEuPathDB" id="TriTrypDB:LMJSD75_100009400"/>
<feature type="transmembrane region" description="Helical" evidence="8">
    <location>
        <begin position="576"/>
        <end position="594"/>
    </location>
</feature>
<dbReference type="eggNOG" id="ENOG502QPUV">
    <property type="taxonomic scope" value="Eukaryota"/>
</dbReference>
<accession>Q4QHH8</accession>
<evidence type="ECO:0000256" key="2">
    <source>
        <dbReference type="ARBA" id="ARBA00007015"/>
    </source>
</evidence>
<feature type="transmembrane region" description="Helical" evidence="8">
    <location>
        <begin position="606"/>
        <end position="629"/>
    </location>
</feature>
<feature type="compositionally biased region" description="Basic and acidic residues" evidence="7">
    <location>
        <begin position="717"/>
        <end position="732"/>
    </location>
</feature>
<feature type="transmembrane region" description="Helical" evidence="8">
    <location>
        <begin position="440"/>
        <end position="464"/>
    </location>
</feature>
<comment type="similarity">
    <text evidence="2">Belongs to the major facilitator superfamily. Folate-biopterin transporter (TC 2.A.71) family.</text>
</comment>
<dbReference type="OMA" id="MVAIRIF"/>
<evidence type="ECO:0000256" key="1">
    <source>
        <dbReference type="ARBA" id="ARBA00004141"/>
    </source>
</evidence>
<feature type="transmembrane region" description="Helical" evidence="8">
    <location>
        <begin position="476"/>
        <end position="493"/>
    </location>
</feature>
<feature type="transmembrane region" description="Helical" evidence="8">
    <location>
        <begin position="235"/>
        <end position="256"/>
    </location>
</feature>
<feature type="compositionally biased region" description="Polar residues" evidence="7">
    <location>
        <begin position="23"/>
        <end position="35"/>
    </location>
</feature>
<keyword evidence="10" id="KW-1185">Reference proteome</keyword>
<feature type="transmembrane region" description="Helical" evidence="8">
    <location>
        <begin position="505"/>
        <end position="529"/>
    </location>
</feature>
<reference evidence="9 10" key="2">
    <citation type="journal article" date="2011" name="Genome Res.">
        <title>Chromosome and gene copy number variation allow major structural change between species and strains of Leishmania.</title>
        <authorList>
            <person name="Rogers M.B."/>
            <person name="Hilley J.D."/>
            <person name="Dickens N.J."/>
            <person name="Wilkes J."/>
            <person name="Bates P.A."/>
            <person name="Depledge D.P."/>
            <person name="Harris D."/>
            <person name="Her Y."/>
            <person name="Herzyk P."/>
            <person name="Imamura H."/>
            <person name="Otto T.D."/>
            <person name="Sanders M."/>
            <person name="Seeger K."/>
            <person name="Dujardin J.C."/>
            <person name="Berriman M."/>
            <person name="Smith D.F."/>
            <person name="Hertz-Fowler C."/>
            <person name="Mottram J.C."/>
        </authorList>
    </citation>
    <scope>NUCLEOTIDE SEQUENCE [LARGE SCALE GENOMIC DNA]</scope>
    <source>
        <strain evidence="10">MHOM/IL/81/Friedlin</strain>
    </source>
</reference>
<dbReference type="InterPro" id="IPR036259">
    <property type="entry name" value="MFS_trans_sf"/>
</dbReference>
<evidence type="ECO:0000313" key="9">
    <source>
        <dbReference type="EMBL" id="CAJ02541.1"/>
    </source>
</evidence>
<sequence>MLEAPTHPHTAKASHTQPRHPEQSATLLAQQITTMSRKEVAPKREKDAASDAAGTAAVPEAAAAGNDDKYIHPEAASLFARCPWARRVPVFGDAVEGYGLKVIVTLGTSYLLCKGIADQILYDQTYAMMIDRYGIDVARYQRLSPILFMGWSIKAFTAMLCDGFAFLGYTKRWYMFISCVGGGAFALIYGLLPAKEASADVACAFIFLSCWGKANVDILSQGHYSRLMRENPKPGPALVSWIWLWIMTGSLIATVMNGPLADAGKPQISIFVSAALQAITCVFYLFNWYGEKKNRVLRSEDALFILEETRKERERLGLEGVYDGTAGAQHGGAAKGKKSPQHSHSDEDVEGAVRDALNDGQRDNGELVQDVYDDAYDDGEGVAEGDVYYGKPPVPCLFGLFEANTEVISKNWKIFVYSVVMTCAVITMLCANMLADTLGLLVACVVVSTICCTTSFWALPLVIAKANVFAYLDKAVSIRVGGPLNAFYLNTYQCPGNLPNFTYTFYNTVAGVISSAVGVITVTLFNFLFAKHGYCLTFIVTTIMQVMGGVFDIIIVKRWNLYIGIPDHAMYIWGDAVVGELVYMLGFMPQIVLLSRLCPRGSESVVYALMAGFASLGQTTASSLGAIIMEYGLPVFKTQDDGSRCNYDNLPLLLFLCSMCTPLLVIPLSMILLPKARICDDIDVDGKVVRQAVDKQVAAAPLSSSDSDAVMAAEPLHGNKADEREAARGEAV</sequence>
<evidence type="ECO:0000256" key="5">
    <source>
        <dbReference type="ARBA" id="ARBA00022989"/>
    </source>
</evidence>
<dbReference type="InterPro" id="IPR004324">
    <property type="entry name" value="FBT"/>
</dbReference>
<reference evidence="9 10" key="1">
    <citation type="journal article" date="2005" name="Science">
        <title>The genome of the kinetoplastid parasite, Leishmania major.</title>
        <authorList>
            <person name="Ivens A.C."/>
            <person name="Peacock C.S."/>
            <person name="Worthey E.A."/>
            <person name="Murphy L."/>
            <person name="Aggarwal G."/>
            <person name="Berriman M."/>
            <person name="Sisk E."/>
            <person name="Rajandream M.A."/>
            <person name="Adlem E."/>
            <person name="Aert R."/>
            <person name="Anupama A."/>
            <person name="Apostolou Z."/>
            <person name="Attipoe P."/>
            <person name="Bason N."/>
            <person name="Bauser C."/>
            <person name="Beck A."/>
            <person name="Beverley S.M."/>
            <person name="Bianchettin G."/>
            <person name="Borzym K."/>
            <person name="Bothe G."/>
            <person name="Bruschi C.V."/>
            <person name="Collins M."/>
            <person name="Cadag E."/>
            <person name="Ciarloni L."/>
            <person name="Clayton C."/>
            <person name="Coulson R.M."/>
            <person name="Cronin A."/>
            <person name="Cruz A.K."/>
            <person name="Davies R.M."/>
            <person name="De Gaudenzi J."/>
            <person name="Dobson D.E."/>
            <person name="Duesterhoeft A."/>
            <person name="Fazelina G."/>
            <person name="Fosker N."/>
            <person name="Frasch A.C."/>
            <person name="Fraser A."/>
            <person name="Fuchs M."/>
            <person name="Gabel C."/>
            <person name="Goble A."/>
            <person name="Goffeau A."/>
            <person name="Harris D."/>
            <person name="Hertz-Fowler C."/>
            <person name="Hilbert H."/>
            <person name="Horn D."/>
            <person name="Huang Y."/>
            <person name="Klages S."/>
            <person name="Knights A."/>
            <person name="Kube M."/>
            <person name="Larke N."/>
            <person name="Litvin L."/>
            <person name="Lord A."/>
            <person name="Louie T."/>
            <person name="Marra M."/>
            <person name="Masuy D."/>
            <person name="Matthews K."/>
            <person name="Michaeli S."/>
            <person name="Mottram J.C."/>
            <person name="Muller-Auer S."/>
            <person name="Munden H."/>
            <person name="Nelson S."/>
            <person name="Norbertczak H."/>
            <person name="Oliver K."/>
            <person name="O'neil S."/>
            <person name="Pentony M."/>
            <person name="Pohl T.M."/>
            <person name="Price C."/>
            <person name="Purnelle B."/>
            <person name="Quail M.A."/>
            <person name="Rabbinowitsch E."/>
            <person name="Reinhardt R."/>
            <person name="Rieger M."/>
            <person name="Rinta J."/>
            <person name="Robben J."/>
            <person name="Robertson L."/>
            <person name="Ruiz J.C."/>
            <person name="Rutter S."/>
            <person name="Saunders D."/>
            <person name="Schafer M."/>
            <person name="Schein J."/>
            <person name="Schwartz D.C."/>
            <person name="Seeger K."/>
            <person name="Seyler A."/>
            <person name="Sharp S."/>
            <person name="Shin H."/>
            <person name="Sivam D."/>
            <person name="Squares R."/>
            <person name="Squares S."/>
            <person name="Tosato V."/>
            <person name="Vogt C."/>
            <person name="Volckaert G."/>
            <person name="Wambutt R."/>
            <person name="Warren T."/>
            <person name="Wedler H."/>
            <person name="Woodward J."/>
            <person name="Zhou S."/>
            <person name="Zimmermann W."/>
            <person name="Smith D.F."/>
            <person name="Blackwell J.M."/>
            <person name="Stuart K.D."/>
            <person name="Barrell B."/>
            <person name="Myler P.J."/>
        </authorList>
    </citation>
    <scope>NUCLEOTIDE SEQUENCE [LARGE SCALE GENOMIC DNA]</scope>
    <source>
        <strain evidence="10">MHOM/IL/81/Friedlin</strain>
    </source>
</reference>
<evidence type="ECO:0000256" key="7">
    <source>
        <dbReference type="SAM" id="MobiDB-lite"/>
    </source>
</evidence>
<name>Q4QHH8_LEIMA</name>
<organism evidence="9 10">
    <name type="scientific">Leishmania major</name>
    <dbReference type="NCBI Taxonomy" id="5664"/>
    <lineage>
        <taxon>Eukaryota</taxon>
        <taxon>Discoba</taxon>
        <taxon>Euglenozoa</taxon>
        <taxon>Kinetoplastea</taxon>
        <taxon>Metakinetoplastina</taxon>
        <taxon>Trypanosomatida</taxon>
        <taxon>Trypanosomatidae</taxon>
        <taxon>Leishmaniinae</taxon>
        <taxon>Leishmania</taxon>
    </lineage>
</organism>
<dbReference type="PANTHER" id="PTHR31585:SF51">
    <property type="entry name" value="TRANSPORTER, PUTATIVE-RELATED"/>
    <property type="match status" value="1"/>
</dbReference>
<dbReference type="InParanoid" id="Q4QHH8"/>
<dbReference type="VEuPathDB" id="TriTrypDB:LmjF.10.0390"/>
<dbReference type="VEuPathDB" id="TriTrypDB:LMJFC_100010600"/>
<protein>
    <submittedName>
        <fullName evidence="9">Putative folate/biopterin transporter</fullName>
    </submittedName>
</protein>
<keyword evidence="6 8" id="KW-0472">Membrane</keyword>
<dbReference type="RefSeq" id="XP_001681370.1">
    <property type="nucleotide sequence ID" value="XM_001681318.1"/>
</dbReference>
<comment type="subcellular location">
    <subcellularLocation>
        <location evidence="1">Membrane</location>
        <topology evidence="1">Multi-pass membrane protein</topology>
    </subcellularLocation>
</comment>
<dbReference type="NCBIfam" id="TIGR00788">
    <property type="entry name" value="fbt"/>
    <property type="match status" value="1"/>
</dbReference>
<evidence type="ECO:0000256" key="6">
    <source>
        <dbReference type="ARBA" id="ARBA00023136"/>
    </source>
</evidence>
<dbReference type="GO" id="GO:0008517">
    <property type="term" value="F:folic acid transmembrane transporter activity"/>
    <property type="evidence" value="ECO:0000318"/>
    <property type="project" value="GO_Central"/>
</dbReference>
<feature type="transmembrane region" description="Helical" evidence="8">
    <location>
        <begin position="146"/>
        <end position="167"/>
    </location>
</feature>
<dbReference type="HOGENOM" id="CLU_027837_0_0_1"/>
<dbReference type="CDD" id="cd17484">
    <property type="entry name" value="MFS_FBT"/>
    <property type="match status" value="1"/>
</dbReference>
<dbReference type="InterPro" id="IPR039309">
    <property type="entry name" value="BT1"/>
</dbReference>
<dbReference type="STRING" id="5664.Q4QHH8"/>
<feature type="transmembrane region" description="Helical" evidence="8">
    <location>
        <begin position="414"/>
        <end position="434"/>
    </location>
</feature>
<dbReference type="GO" id="GO:0016020">
    <property type="term" value="C:membrane"/>
    <property type="evidence" value="ECO:0007669"/>
    <property type="project" value="UniProtKB-SubCell"/>
</dbReference>
<dbReference type="GO" id="GO:0005737">
    <property type="term" value="C:cytoplasm"/>
    <property type="evidence" value="ECO:0000266"/>
    <property type="project" value="GeneDB"/>
</dbReference>
<dbReference type="AlphaFoldDB" id="Q4QHH8"/>
<evidence type="ECO:0000256" key="3">
    <source>
        <dbReference type="ARBA" id="ARBA00022448"/>
    </source>
</evidence>
<dbReference type="VEuPathDB" id="TriTrypDB:LMJLV39_100009300"/>
<gene>
    <name evidence="9" type="ORF">LMJF_10_0390</name>
</gene>
<keyword evidence="4 8" id="KW-0812">Transmembrane</keyword>
<feature type="region of interest" description="Disordered" evidence="7">
    <location>
        <begin position="328"/>
        <end position="349"/>
    </location>
</feature>
<feature type="transmembrane region" description="Helical" evidence="8">
    <location>
        <begin position="649"/>
        <end position="673"/>
    </location>
</feature>
<feature type="region of interest" description="Disordered" evidence="7">
    <location>
        <begin position="703"/>
        <end position="732"/>
    </location>
</feature>
<dbReference type="KEGG" id="lma:LMJF_10_0390"/>
<proteinExistence type="inferred from homology"/>
<dbReference type="GeneID" id="5649639"/>
<feature type="transmembrane region" description="Helical" evidence="8">
    <location>
        <begin position="268"/>
        <end position="289"/>
    </location>
</feature>
<evidence type="ECO:0000256" key="8">
    <source>
        <dbReference type="SAM" id="Phobius"/>
    </source>
</evidence>
<keyword evidence="5 8" id="KW-1133">Transmembrane helix</keyword>
<feature type="transmembrane region" description="Helical" evidence="8">
    <location>
        <begin position="173"/>
        <end position="192"/>
    </location>
</feature>